<evidence type="ECO:0000256" key="12">
    <source>
        <dbReference type="RuleBase" id="RU363038"/>
    </source>
</evidence>
<dbReference type="SMART" id="SM00836">
    <property type="entry name" value="DALR_1"/>
    <property type="match status" value="1"/>
</dbReference>
<proteinExistence type="inferred from homology"/>
<evidence type="ECO:0000313" key="15">
    <source>
        <dbReference type="Proteomes" id="UP001283361"/>
    </source>
</evidence>
<evidence type="ECO:0000313" key="14">
    <source>
        <dbReference type="EMBL" id="KAK3746908.1"/>
    </source>
</evidence>
<keyword evidence="15" id="KW-1185">Reference proteome</keyword>
<dbReference type="GO" id="GO:0005524">
    <property type="term" value="F:ATP binding"/>
    <property type="evidence" value="ECO:0007669"/>
    <property type="project" value="UniProtKB-KW"/>
</dbReference>
<keyword evidence="5 12" id="KW-0067">ATP-binding</keyword>
<feature type="domain" description="DALR anticodon binding" evidence="13">
    <location>
        <begin position="476"/>
        <end position="592"/>
    </location>
</feature>
<dbReference type="GO" id="GO:0004814">
    <property type="term" value="F:arginine-tRNA ligase activity"/>
    <property type="evidence" value="ECO:0007669"/>
    <property type="project" value="UniProtKB-EC"/>
</dbReference>
<dbReference type="PANTHER" id="PTHR11956">
    <property type="entry name" value="ARGINYL-TRNA SYNTHETASE"/>
    <property type="match status" value="1"/>
</dbReference>
<evidence type="ECO:0000256" key="6">
    <source>
        <dbReference type="ARBA" id="ARBA00022917"/>
    </source>
</evidence>
<keyword evidence="6 12" id="KW-0648">Protein biosynthesis</keyword>
<comment type="function">
    <text evidence="11">Catalyzes the attachment of arginine to tRNA(Arg) in a two-step reaction: arginine is first activated by ATP to form Arg-AMP and then transferred to the acceptor end of tRNA(Arg).</text>
</comment>
<dbReference type="Gene3D" id="1.10.730.10">
    <property type="entry name" value="Isoleucyl-tRNA Synthetase, Domain 1"/>
    <property type="match status" value="1"/>
</dbReference>
<dbReference type="Pfam" id="PF00750">
    <property type="entry name" value="tRNA-synt_1d"/>
    <property type="match status" value="1"/>
</dbReference>
<evidence type="ECO:0000256" key="4">
    <source>
        <dbReference type="ARBA" id="ARBA00022741"/>
    </source>
</evidence>
<evidence type="ECO:0000256" key="8">
    <source>
        <dbReference type="ARBA" id="ARBA00033033"/>
    </source>
</evidence>
<dbReference type="InterPro" id="IPR001278">
    <property type="entry name" value="Arg-tRNA-ligase"/>
</dbReference>
<protein>
    <recommendedName>
        <fullName evidence="9">Probable arginine--tRNA ligase, mitochondrial</fullName>
        <ecNumber evidence="2">6.1.1.19</ecNumber>
    </recommendedName>
    <alternativeName>
        <fullName evidence="8">Arginyl-tRNA synthetase</fullName>
    </alternativeName>
</protein>
<evidence type="ECO:0000256" key="5">
    <source>
        <dbReference type="ARBA" id="ARBA00022840"/>
    </source>
</evidence>
<evidence type="ECO:0000256" key="7">
    <source>
        <dbReference type="ARBA" id="ARBA00023146"/>
    </source>
</evidence>
<accession>A0AAE0YI56</accession>
<comment type="caution">
    <text evidence="14">The sequence shown here is derived from an EMBL/GenBank/DDBJ whole genome shotgun (WGS) entry which is preliminary data.</text>
</comment>
<evidence type="ECO:0000259" key="13">
    <source>
        <dbReference type="SMART" id="SM00836"/>
    </source>
</evidence>
<dbReference type="InterPro" id="IPR008909">
    <property type="entry name" value="DALR_anticod-bd"/>
</dbReference>
<dbReference type="InterPro" id="IPR001412">
    <property type="entry name" value="aa-tRNA-synth_I_CS"/>
</dbReference>
<comment type="catalytic activity">
    <reaction evidence="10">
        <text>tRNA(Arg) + L-arginine + ATP = L-arginyl-tRNA(Arg) + AMP + diphosphate</text>
        <dbReference type="Rhea" id="RHEA:20301"/>
        <dbReference type="Rhea" id="RHEA-COMP:9658"/>
        <dbReference type="Rhea" id="RHEA-COMP:9673"/>
        <dbReference type="ChEBI" id="CHEBI:30616"/>
        <dbReference type="ChEBI" id="CHEBI:32682"/>
        <dbReference type="ChEBI" id="CHEBI:33019"/>
        <dbReference type="ChEBI" id="CHEBI:78442"/>
        <dbReference type="ChEBI" id="CHEBI:78513"/>
        <dbReference type="ChEBI" id="CHEBI:456215"/>
        <dbReference type="EC" id="6.1.1.19"/>
    </reaction>
</comment>
<dbReference type="Proteomes" id="UP001283361">
    <property type="component" value="Unassembled WGS sequence"/>
</dbReference>
<dbReference type="InterPro" id="IPR035684">
    <property type="entry name" value="ArgRS_core"/>
</dbReference>
<dbReference type="InterPro" id="IPR014729">
    <property type="entry name" value="Rossmann-like_a/b/a_fold"/>
</dbReference>
<sequence>MASFYKRLIVQKIIKCIKGNKHGKELQQIEDYIHSLVQVQPLKKNVGSASGCQFSVDISRLSICLDGSSERFLQTTHLDEKDYLQTFADGRFLNIKVPKDKFTKKILEEIRSFTSDYGRADSKCGRPENICVEYSSPNVAKPFHVGHLRSTIIGNTLSNLLEAVGHSVRRVNFIGDWGTQFGLLSLGLQRYADVEKLKSDPLLELFNLYVKINQDVKSECGEAPEMTSLTYQEGLELFARLEKGDEGMRVLWKMVNDLSLTELNKMYQRLGVRFTDIMSESSYQQKTADVLNYLQDLGLMQYDDHGVGYVQIPQEKTIGRASVVKSDGSSLYLTRDIASALDRQEMFKLERMHYVVDQGQRGHFTKLLHILNKLDVPWAAQPIDIVHIKFGRVKGMSTRRGKVVFLRDVLDEAKSRVIESMRARSTTKVTENIEEVGDIIGVTCIALQDLKSHRANDYTFSWDRALNMKADSGIFVHYCHARVCSMLSGCGFSVTDDVDVKLILNDINLQNLIHHMARYPDVFSLALVRLEPHHIVQYLFKLCHLINAAYSSCPIKGQPVAIAQARLLVFECSRQVLVNSMNILGLQPLEKI</sequence>
<comment type="similarity">
    <text evidence="1 12">Belongs to the class-I aminoacyl-tRNA synthetase family.</text>
</comment>
<evidence type="ECO:0000256" key="9">
    <source>
        <dbReference type="ARBA" id="ARBA00039495"/>
    </source>
</evidence>
<dbReference type="PANTHER" id="PTHR11956:SF11">
    <property type="entry name" value="ARGININE--TRNA LIGASE, MITOCHONDRIAL-RELATED"/>
    <property type="match status" value="1"/>
</dbReference>
<evidence type="ECO:0000256" key="11">
    <source>
        <dbReference type="ARBA" id="ARBA00049595"/>
    </source>
</evidence>
<evidence type="ECO:0000256" key="3">
    <source>
        <dbReference type="ARBA" id="ARBA00022598"/>
    </source>
</evidence>
<dbReference type="EC" id="6.1.1.19" evidence="2"/>
<dbReference type="GO" id="GO:0032543">
    <property type="term" value="P:mitochondrial translation"/>
    <property type="evidence" value="ECO:0007669"/>
    <property type="project" value="TreeGrafter"/>
</dbReference>
<evidence type="ECO:0000256" key="2">
    <source>
        <dbReference type="ARBA" id="ARBA00012837"/>
    </source>
</evidence>
<dbReference type="GO" id="GO:0006420">
    <property type="term" value="P:arginyl-tRNA aminoacylation"/>
    <property type="evidence" value="ECO:0007669"/>
    <property type="project" value="InterPro"/>
</dbReference>
<dbReference type="GO" id="GO:0005739">
    <property type="term" value="C:mitochondrion"/>
    <property type="evidence" value="ECO:0007669"/>
    <property type="project" value="TreeGrafter"/>
</dbReference>
<gene>
    <name evidence="14" type="ORF">RRG08_030319</name>
</gene>
<keyword evidence="3 12" id="KW-0436">Ligase</keyword>
<evidence type="ECO:0000256" key="10">
    <source>
        <dbReference type="ARBA" id="ARBA00049339"/>
    </source>
</evidence>
<dbReference type="Gene3D" id="3.40.50.620">
    <property type="entry name" value="HUPs"/>
    <property type="match status" value="1"/>
</dbReference>
<dbReference type="FunFam" id="3.40.50.620:FF:000058">
    <property type="entry name" value="Mitochondrial arginyl-tRNA synthetase"/>
    <property type="match status" value="1"/>
</dbReference>
<dbReference type="PROSITE" id="PS00178">
    <property type="entry name" value="AA_TRNA_LIGASE_I"/>
    <property type="match status" value="1"/>
</dbReference>
<name>A0AAE0YI56_9GAST</name>
<dbReference type="InterPro" id="IPR009080">
    <property type="entry name" value="tRNAsynth_Ia_anticodon-bd"/>
</dbReference>
<dbReference type="EMBL" id="JAWDGP010006114">
    <property type="protein sequence ID" value="KAK3746908.1"/>
    <property type="molecule type" value="Genomic_DNA"/>
</dbReference>
<dbReference type="Pfam" id="PF05746">
    <property type="entry name" value="DALR_1"/>
    <property type="match status" value="1"/>
</dbReference>
<dbReference type="AlphaFoldDB" id="A0AAE0YI56"/>
<organism evidence="14 15">
    <name type="scientific">Elysia crispata</name>
    <name type="common">lettuce slug</name>
    <dbReference type="NCBI Taxonomy" id="231223"/>
    <lineage>
        <taxon>Eukaryota</taxon>
        <taxon>Metazoa</taxon>
        <taxon>Spiralia</taxon>
        <taxon>Lophotrochozoa</taxon>
        <taxon>Mollusca</taxon>
        <taxon>Gastropoda</taxon>
        <taxon>Heterobranchia</taxon>
        <taxon>Euthyneura</taxon>
        <taxon>Panpulmonata</taxon>
        <taxon>Sacoglossa</taxon>
        <taxon>Placobranchoidea</taxon>
        <taxon>Plakobranchidae</taxon>
        <taxon>Elysia</taxon>
    </lineage>
</organism>
<dbReference type="FunFam" id="1.10.730.10:FF:000006">
    <property type="entry name" value="Arginyl-tRNA synthetase 2, mitochondrial"/>
    <property type="match status" value="1"/>
</dbReference>
<keyword evidence="4 12" id="KW-0547">Nucleotide-binding</keyword>
<dbReference type="SUPFAM" id="SSF52374">
    <property type="entry name" value="Nucleotidylyl transferase"/>
    <property type="match status" value="1"/>
</dbReference>
<keyword evidence="7 12" id="KW-0030">Aminoacyl-tRNA synthetase</keyword>
<evidence type="ECO:0000256" key="1">
    <source>
        <dbReference type="ARBA" id="ARBA00005594"/>
    </source>
</evidence>
<reference evidence="14" key="1">
    <citation type="journal article" date="2023" name="G3 (Bethesda)">
        <title>A reference genome for the long-term kleptoplast-retaining sea slug Elysia crispata morphotype clarki.</title>
        <authorList>
            <person name="Eastman K.E."/>
            <person name="Pendleton A.L."/>
            <person name="Shaikh M.A."/>
            <person name="Suttiyut T."/>
            <person name="Ogas R."/>
            <person name="Tomko P."/>
            <person name="Gavelis G."/>
            <person name="Widhalm J.R."/>
            <person name="Wisecaver J.H."/>
        </authorList>
    </citation>
    <scope>NUCLEOTIDE SEQUENCE</scope>
    <source>
        <strain evidence="14">ECLA1</strain>
    </source>
</reference>
<dbReference type="PRINTS" id="PR01038">
    <property type="entry name" value="TRNASYNTHARG"/>
</dbReference>
<dbReference type="SUPFAM" id="SSF47323">
    <property type="entry name" value="Anticodon-binding domain of a subclass of class I aminoacyl-tRNA synthetases"/>
    <property type="match status" value="1"/>
</dbReference>
<dbReference type="NCBIfam" id="TIGR00456">
    <property type="entry name" value="argS"/>
    <property type="match status" value="1"/>
</dbReference>